<feature type="transmembrane region" description="Helical" evidence="6">
    <location>
        <begin position="613"/>
        <end position="641"/>
    </location>
</feature>
<protein>
    <submittedName>
        <fullName evidence="7">GT2 family glycosyltransferase</fullName>
    </submittedName>
</protein>
<reference evidence="7 8" key="1">
    <citation type="submission" date="2019-06" db="EMBL/GenBank/DDBJ databases">
        <title>Sequencing the genomes of 1000 actinobacteria strains.</title>
        <authorList>
            <person name="Klenk H.-P."/>
        </authorList>
    </citation>
    <scope>NUCLEOTIDE SEQUENCE [LARGE SCALE GENOMIC DNA]</scope>
    <source>
        <strain evidence="7 8">DSM 19828</strain>
    </source>
</reference>
<keyword evidence="3" id="KW-0328">Glycosyltransferase</keyword>
<feature type="transmembrane region" description="Helical" evidence="6">
    <location>
        <begin position="797"/>
        <end position="819"/>
    </location>
</feature>
<feature type="transmembrane region" description="Helical" evidence="6">
    <location>
        <begin position="704"/>
        <end position="723"/>
    </location>
</feature>
<dbReference type="OrthoDB" id="3734530at2"/>
<sequence>MLTSDADGSLLVTDDDRPRLNVTTMLVVREGGERLHATLRALLDQRRRPDRLVIIDTTPERSTHRIPDEHPQIRAGFPDVSVVTVPPGSSFADTVDIAVEALPDPGEDAVVTKRSRTRADKRPIRPRDRHEWLWLLHEDNQPDANALAALTEAVGRTTRIGIAGCKVRELDRPRRLVDVGLDVTRTGRHIGEQVQGEFDQGQHDLRTDVLAVSSSGLMIRRDVYATLGGFDPAFDGDGDGLDLCWRAHLTGHQVVVVTDAIVHQDVDPTPSDGTGKRRPDPDLPASQSPRTLRRHRQVALARASLLGWPLMSLWILLSGLVLGVGMLLVKHPRRALAEFAQATAPFGLGRIVGARARFFGRATARRRYLRPLFVGAGAAWMSARDSLRAAVTLDDVPPEHALVDEGAGETGPVDEHAQALAVPRRPLAQMWRSRGLWTVLAALIAAGVQWRGLLGSHSFQGRSGAISGGELRAFGTDSGGIWRLYRDGWTGAGLGEPNQHAEYLPVLWPLAWLVEHVPGLASATSGHTAVVWLLALTMPLSALTAYRAGRVLTPHGWPRAVVAALWASSALATTASAQGRLGPAIGHVLAPLVFAGVVAIARPRGSATMTFATVAVAGIMGAFSPILLAFSTIAALLVALFGARWARLRGLILATVPWALLGAYTRHLLSDPRQIFAGPGNLITGAPTQAEPWQLALLHPGGPGSYPVLLGLPLLVLAVLGLCSPGRHRFMLAASALALTALTGALLSPSLVVMSTPDGPRTAWAGVPLQVFALCCAGIALAGLASPYPRSKTARAVLHPAMGVLAGLLAAVVVGFAAWAGQVTALRPVDRPLPELVQKQFTGPRSIRSLVLTVGRDGTVAYRVQGREVGRPVSDLTLPAPSGAADAGRAVDALVRGQGEAAAAGLHRLAVGYVVLTGPGAAGSDVSSSLQSGGSLLRMHSVRDAKVWRVAPMTTPAGDRSVASSRLVLLTAGTPTQELRTDDWHAATSLRLPAAKVARTIVVAEPGGWSSRAEVTYDGEPLRAEVVGPTVQYELPTAAGQLEIAPRPAFERTRWAQAGLWLLVVFIALPFGNRASRRRAW</sequence>
<gene>
    <name evidence="7" type="ORF">FB459_3058</name>
</gene>
<dbReference type="SUPFAM" id="SSF53448">
    <property type="entry name" value="Nucleotide-diphospho-sugar transferases"/>
    <property type="match status" value="1"/>
</dbReference>
<accession>A0A542EJJ5</accession>
<dbReference type="Pfam" id="PF13641">
    <property type="entry name" value="Glyco_tranf_2_3"/>
    <property type="match status" value="1"/>
</dbReference>
<keyword evidence="4 7" id="KW-0808">Transferase</keyword>
<feature type="transmembrane region" description="Helical" evidence="6">
    <location>
        <begin position="763"/>
        <end position="785"/>
    </location>
</feature>
<dbReference type="PANTHER" id="PTHR43179:SF12">
    <property type="entry name" value="GALACTOFURANOSYLTRANSFERASE GLFT2"/>
    <property type="match status" value="1"/>
</dbReference>
<dbReference type="InterPro" id="IPR029044">
    <property type="entry name" value="Nucleotide-diphossugar_trans"/>
</dbReference>
<comment type="caution">
    <text evidence="7">The sequence shown here is derived from an EMBL/GenBank/DDBJ whole genome shotgun (WGS) entry which is preliminary data.</text>
</comment>
<keyword evidence="8" id="KW-1185">Reference proteome</keyword>
<keyword evidence="6" id="KW-0812">Transmembrane</keyword>
<evidence type="ECO:0000256" key="1">
    <source>
        <dbReference type="ARBA" id="ARBA00004776"/>
    </source>
</evidence>
<dbReference type="Proteomes" id="UP000320806">
    <property type="component" value="Unassembled WGS sequence"/>
</dbReference>
<dbReference type="PANTHER" id="PTHR43179">
    <property type="entry name" value="RHAMNOSYLTRANSFERASE WBBL"/>
    <property type="match status" value="1"/>
</dbReference>
<evidence type="ECO:0000256" key="4">
    <source>
        <dbReference type="ARBA" id="ARBA00022679"/>
    </source>
</evidence>
<feature type="transmembrane region" description="Helical" evidence="6">
    <location>
        <begin position="1055"/>
        <end position="1072"/>
    </location>
</feature>
<comment type="similarity">
    <text evidence="2">Belongs to the glycosyltransferase 2 family.</text>
</comment>
<feature type="transmembrane region" description="Helical" evidence="6">
    <location>
        <begin position="306"/>
        <end position="329"/>
    </location>
</feature>
<keyword evidence="6" id="KW-1133">Transmembrane helix</keyword>
<dbReference type="RefSeq" id="WP_129625800.1">
    <property type="nucleotide sequence ID" value="NZ_BAABCI010000036.1"/>
</dbReference>
<evidence type="ECO:0000256" key="6">
    <source>
        <dbReference type="SAM" id="Phobius"/>
    </source>
</evidence>
<name>A0A542EJJ5_9MICO</name>
<feature type="transmembrane region" description="Helical" evidence="6">
    <location>
        <begin position="584"/>
        <end position="601"/>
    </location>
</feature>
<feature type="region of interest" description="Disordered" evidence="5">
    <location>
        <begin position="265"/>
        <end position="291"/>
    </location>
</feature>
<evidence type="ECO:0000313" key="8">
    <source>
        <dbReference type="Proteomes" id="UP000320806"/>
    </source>
</evidence>
<evidence type="ECO:0000313" key="7">
    <source>
        <dbReference type="EMBL" id="TQJ15502.1"/>
    </source>
</evidence>
<keyword evidence="6" id="KW-0472">Membrane</keyword>
<evidence type="ECO:0000256" key="5">
    <source>
        <dbReference type="SAM" id="MobiDB-lite"/>
    </source>
</evidence>
<proteinExistence type="inferred from homology"/>
<evidence type="ECO:0000256" key="3">
    <source>
        <dbReference type="ARBA" id="ARBA00022676"/>
    </source>
</evidence>
<evidence type="ECO:0000256" key="2">
    <source>
        <dbReference type="ARBA" id="ARBA00006739"/>
    </source>
</evidence>
<dbReference type="EMBL" id="VFMO01000001">
    <property type="protein sequence ID" value="TQJ15502.1"/>
    <property type="molecule type" value="Genomic_DNA"/>
</dbReference>
<dbReference type="GO" id="GO:0016757">
    <property type="term" value="F:glycosyltransferase activity"/>
    <property type="evidence" value="ECO:0007669"/>
    <property type="project" value="UniProtKB-KW"/>
</dbReference>
<organism evidence="7 8">
    <name type="scientific">Yimella lutea</name>
    <dbReference type="NCBI Taxonomy" id="587872"/>
    <lineage>
        <taxon>Bacteria</taxon>
        <taxon>Bacillati</taxon>
        <taxon>Actinomycetota</taxon>
        <taxon>Actinomycetes</taxon>
        <taxon>Micrococcales</taxon>
        <taxon>Dermacoccaceae</taxon>
        <taxon>Yimella</taxon>
    </lineage>
</organism>
<comment type="pathway">
    <text evidence="1">Cell wall biogenesis; cell wall polysaccharide biosynthesis.</text>
</comment>
<feature type="transmembrane region" description="Helical" evidence="6">
    <location>
        <begin position="730"/>
        <end position="751"/>
    </location>
</feature>
<dbReference type="AlphaFoldDB" id="A0A542EJJ5"/>
<dbReference type="Gene3D" id="3.90.550.10">
    <property type="entry name" value="Spore Coat Polysaccharide Biosynthesis Protein SpsA, Chain A"/>
    <property type="match status" value="1"/>
</dbReference>